<evidence type="ECO:0000313" key="8">
    <source>
        <dbReference type="Proteomes" id="UP000818624"/>
    </source>
</evidence>
<dbReference type="Gene3D" id="3.40.50.10420">
    <property type="entry name" value="NagB/RpiA/CoA transferase-like"/>
    <property type="match status" value="1"/>
</dbReference>
<comment type="cofactor">
    <cofactor evidence="6">
        <name>Mg(2+)</name>
        <dbReference type="ChEBI" id="CHEBI:18420"/>
    </cofactor>
</comment>
<gene>
    <name evidence="7" type="ORF">GLX27_003184</name>
</gene>
<dbReference type="PIRSF" id="PIRSF006806">
    <property type="entry name" value="FTHF_cligase"/>
    <property type="match status" value="1"/>
</dbReference>
<evidence type="ECO:0000256" key="6">
    <source>
        <dbReference type="RuleBase" id="RU361279"/>
    </source>
</evidence>
<dbReference type="NCBIfam" id="TIGR02727">
    <property type="entry name" value="MTHFS_bact"/>
    <property type="match status" value="1"/>
</dbReference>
<dbReference type="InterPro" id="IPR037171">
    <property type="entry name" value="NagB/RpiA_transferase-like"/>
</dbReference>
<dbReference type="InterPro" id="IPR002698">
    <property type="entry name" value="FTHF_cligase"/>
</dbReference>
<dbReference type="InterPro" id="IPR024185">
    <property type="entry name" value="FTHF_cligase-like_sf"/>
</dbReference>
<evidence type="ECO:0000256" key="1">
    <source>
        <dbReference type="ARBA" id="ARBA00010638"/>
    </source>
</evidence>
<name>A0ABY8ETT2_MALFU</name>
<proteinExistence type="inferred from homology"/>
<dbReference type="Proteomes" id="UP000818624">
    <property type="component" value="Chromosome 3"/>
</dbReference>
<dbReference type="EC" id="6.3.3.2" evidence="5 6"/>
<accession>A0ABY8ETT2</accession>
<protein>
    <recommendedName>
        <fullName evidence="5 6">5-formyltetrahydrofolate cyclo-ligase</fullName>
        <ecNumber evidence="5 6">6.3.3.2</ecNumber>
    </recommendedName>
</protein>
<dbReference type="EMBL" id="CP046236">
    <property type="protein sequence ID" value="WFD48514.1"/>
    <property type="molecule type" value="Genomic_DNA"/>
</dbReference>
<evidence type="ECO:0000256" key="5">
    <source>
        <dbReference type="ARBA" id="ARBA00038966"/>
    </source>
</evidence>
<keyword evidence="6" id="KW-0479">Metal-binding</keyword>
<keyword evidence="6" id="KW-0460">Magnesium</keyword>
<dbReference type="SUPFAM" id="SSF100950">
    <property type="entry name" value="NagB/RpiA/CoA transferase-like"/>
    <property type="match status" value="1"/>
</dbReference>
<evidence type="ECO:0000256" key="2">
    <source>
        <dbReference type="ARBA" id="ARBA00022741"/>
    </source>
</evidence>
<keyword evidence="2 6" id="KW-0547">Nucleotide-binding</keyword>
<reference evidence="7 8" key="1">
    <citation type="journal article" date="2020" name="Elife">
        <title>Loss of centromere function drives karyotype evolution in closely related Malassezia species.</title>
        <authorList>
            <person name="Sankaranarayanan S.R."/>
            <person name="Ianiri G."/>
            <person name="Coelho M.A."/>
            <person name="Reza M.H."/>
            <person name="Thimmappa B.C."/>
            <person name="Ganguly P."/>
            <person name="Vadnala R.N."/>
            <person name="Sun S."/>
            <person name="Siddharthan R."/>
            <person name="Tellgren-Roth C."/>
            <person name="Dawson T.L."/>
            <person name="Heitman J."/>
            <person name="Sanyal K."/>
        </authorList>
    </citation>
    <scope>NUCLEOTIDE SEQUENCE [LARGE SCALE GENOMIC DNA]</scope>
    <source>
        <strain evidence="7">CBS14141</strain>
    </source>
</reference>
<keyword evidence="8" id="KW-1185">Reference proteome</keyword>
<evidence type="ECO:0000256" key="3">
    <source>
        <dbReference type="ARBA" id="ARBA00022840"/>
    </source>
</evidence>
<comment type="catalytic activity">
    <reaction evidence="4 6">
        <text>(6S)-5-formyl-5,6,7,8-tetrahydrofolate + ATP = (6R)-5,10-methenyltetrahydrofolate + ADP + phosphate</text>
        <dbReference type="Rhea" id="RHEA:10488"/>
        <dbReference type="ChEBI" id="CHEBI:30616"/>
        <dbReference type="ChEBI" id="CHEBI:43474"/>
        <dbReference type="ChEBI" id="CHEBI:57455"/>
        <dbReference type="ChEBI" id="CHEBI:57457"/>
        <dbReference type="ChEBI" id="CHEBI:456216"/>
        <dbReference type="EC" id="6.3.3.2"/>
    </reaction>
</comment>
<dbReference type="PANTHER" id="PTHR23407:SF1">
    <property type="entry name" value="5-FORMYLTETRAHYDROFOLATE CYCLO-LIGASE"/>
    <property type="match status" value="1"/>
</dbReference>
<evidence type="ECO:0000256" key="4">
    <source>
        <dbReference type="ARBA" id="ARBA00036539"/>
    </source>
</evidence>
<keyword evidence="3 6" id="KW-0067">ATP-binding</keyword>
<dbReference type="PANTHER" id="PTHR23407">
    <property type="entry name" value="ATPASE INHIBITOR/5-FORMYLTETRAHYDROFOLATE CYCLO-LIGASE"/>
    <property type="match status" value="1"/>
</dbReference>
<comment type="similarity">
    <text evidence="1 6">Belongs to the 5-formyltetrahydrofolate cyclo-ligase family.</text>
</comment>
<organism evidence="7 8">
    <name type="scientific">Malassezia furfur</name>
    <name type="common">Pityriasis versicolor infection agent</name>
    <name type="synonym">Pityrosporum furfur</name>
    <dbReference type="NCBI Taxonomy" id="55194"/>
    <lineage>
        <taxon>Eukaryota</taxon>
        <taxon>Fungi</taxon>
        <taxon>Dikarya</taxon>
        <taxon>Basidiomycota</taxon>
        <taxon>Ustilaginomycotina</taxon>
        <taxon>Malasseziomycetes</taxon>
        <taxon>Malasseziales</taxon>
        <taxon>Malasseziaceae</taxon>
        <taxon>Malassezia</taxon>
    </lineage>
</organism>
<evidence type="ECO:0000313" key="7">
    <source>
        <dbReference type="EMBL" id="WFD48514.1"/>
    </source>
</evidence>
<dbReference type="Pfam" id="PF01812">
    <property type="entry name" value="5-FTHF_cyc-lig"/>
    <property type="match status" value="1"/>
</dbReference>
<sequence length="241" mass="26183">MSLAAAKTACRKHAAAVLARVPRASLDEQAHAVCEAVQRLPAFQHAHNVSIYLSMPSGELDTWALSRAALTLGKRLYVPRFSTLSAGARASEDHKFTTDMQMLRVHDVHELDNGLTANKWGIAEPPPLREGAAREDALLTGGAGLDLIIVPGMLFDTNGGRLGHGKGYYDRYIRRAHAFAQERKARVPYIVAVALREQISAEPVPTGETDVPLDALVTADQTWIFRGEEAQNAEENVGQAP</sequence>